<sequence length="193" mass="20932">MNWSSVVDHYMGIGDDILLLDFFCYTVTLPERGVLTVEDAVRRLGRGPAGLHAPPYPYLVDQDHDLTLVQMGAGVATIDHGCLGVGPAVSGRLAGPGLRHWYAAWDIDGNTFLASRQPQGGGYWSHPAGDDDGDHGTLTPYSASVRLTYLHHPAKSPALRNGWLRSPGASLGQRRSFPSQAQYEWDRPSAEPA</sequence>
<proteinExistence type="predicted"/>
<evidence type="ECO:0000313" key="3">
    <source>
        <dbReference type="Proteomes" id="UP000583800"/>
    </source>
</evidence>
<evidence type="ECO:0000256" key="1">
    <source>
        <dbReference type="SAM" id="MobiDB-lite"/>
    </source>
</evidence>
<reference evidence="2 3" key="1">
    <citation type="submission" date="2020-08" db="EMBL/GenBank/DDBJ databases">
        <title>Sequencing the genomes of 1000 actinobacteria strains.</title>
        <authorList>
            <person name="Klenk H.-P."/>
        </authorList>
    </citation>
    <scope>NUCLEOTIDE SEQUENCE [LARGE SCALE GENOMIC DNA]</scope>
    <source>
        <strain evidence="2 3">DSM 45913</strain>
    </source>
</reference>
<gene>
    <name evidence="2" type="ORF">FHU36_001664</name>
</gene>
<keyword evidence="3" id="KW-1185">Reference proteome</keyword>
<comment type="caution">
    <text evidence="2">The sequence shown here is derived from an EMBL/GenBank/DDBJ whole genome shotgun (WGS) entry which is preliminary data.</text>
</comment>
<feature type="compositionally biased region" description="Basic and acidic residues" evidence="1">
    <location>
        <begin position="184"/>
        <end position="193"/>
    </location>
</feature>
<protein>
    <submittedName>
        <fullName evidence="2">Uncharacterized protein</fullName>
    </submittedName>
</protein>
<dbReference type="RefSeq" id="WP_185083160.1">
    <property type="nucleotide sequence ID" value="NZ_JACHJB010000001.1"/>
</dbReference>
<feature type="region of interest" description="Disordered" evidence="1">
    <location>
        <begin position="169"/>
        <end position="193"/>
    </location>
</feature>
<dbReference type="EMBL" id="JACHJB010000001">
    <property type="protein sequence ID" value="MBB6345155.1"/>
    <property type="molecule type" value="Genomic_DNA"/>
</dbReference>
<dbReference type="Proteomes" id="UP000583800">
    <property type="component" value="Unassembled WGS sequence"/>
</dbReference>
<name>A0A7X0EXU4_9ACTN</name>
<evidence type="ECO:0000313" key="2">
    <source>
        <dbReference type="EMBL" id="MBB6345155.1"/>
    </source>
</evidence>
<organism evidence="2 3">
    <name type="scientific">Nonomuraea muscovyensis</name>
    <dbReference type="NCBI Taxonomy" id="1124761"/>
    <lineage>
        <taxon>Bacteria</taxon>
        <taxon>Bacillati</taxon>
        <taxon>Actinomycetota</taxon>
        <taxon>Actinomycetes</taxon>
        <taxon>Streptosporangiales</taxon>
        <taxon>Streptosporangiaceae</taxon>
        <taxon>Nonomuraea</taxon>
    </lineage>
</organism>
<accession>A0A7X0EXU4</accession>
<feature type="region of interest" description="Disordered" evidence="1">
    <location>
        <begin position="118"/>
        <end position="138"/>
    </location>
</feature>
<dbReference type="AlphaFoldDB" id="A0A7X0EXU4"/>